<keyword evidence="3" id="KW-1185">Reference proteome</keyword>
<gene>
    <name evidence="2" type="ORF">G3256_05650</name>
</gene>
<evidence type="ECO:0000313" key="3">
    <source>
        <dbReference type="Proteomes" id="UP000503308"/>
    </source>
</evidence>
<evidence type="ECO:0000256" key="1">
    <source>
        <dbReference type="SAM" id="MobiDB-lite"/>
    </source>
</evidence>
<dbReference type="InterPro" id="IPR007833">
    <property type="entry name" value="Capsule_polysaccharide_synth"/>
</dbReference>
<dbReference type="Proteomes" id="UP000503308">
    <property type="component" value="Chromosome"/>
</dbReference>
<accession>A0A858SWQ1</accession>
<dbReference type="KEGG" id="rpon:G3256_05650"/>
<proteinExistence type="predicted"/>
<organism evidence="2 3">
    <name type="scientific">Roseobacter ponti</name>
    <dbReference type="NCBI Taxonomy" id="1891787"/>
    <lineage>
        <taxon>Bacteria</taxon>
        <taxon>Pseudomonadati</taxon>
        <taxon>Pseudomonadota</taxon>
        <taxon>Alphaproteobacteria</taxon>
        <taxon>Rhodobacterales</taxon>
        <taxon>Roseobacteraceae</taxon>
        <taxon>Roseobacter</taxon>
    </lineage>
</organism>
<dbReference type="RefSeq" id="WP_169642341.1">
    <property type="nucleotide sequence ID" value="NZ_CP048788.1"/>
</dbReference>
<feature type="compositionally biased region" description="Basic and acidic residues" evidence="1">
    <location>
        <begin position="397"/>
        <end position="406"/>
    </location>
</feature>
<protein>
    <submittedName>
        <fullName evidence="2">Capsule biosynthesis protein CapA</fullName>
    </submittedName>
</protein>
<dbReference type="GO" id="GO:0015774">
    <property type="term" value="P:polysaccharide transport"/>
    <property type="evidence" value="ECO:0007669"/>
    <property type="project" value="InterPro"/>
</dbReference>
<name>A0A858SWQ1_9RHOB</name>
<dbReference type="AlphaFoldDB" id="A0A858SWQ1"/>
<dbReference type="EMBL" id="CP048788">
    <property type="protein sequence ID" value="QJF53125.1"/>
    <property type="molecule type" value="Genomic_DNA"/>
</dbReference>
<dbReference type="Pfam" id="PF05159">
    <property type="entry name" value="Capsule_synth"/>
    <property type="match status" value="1"/>
</dbReference>
<feature type="region of interest" description="Disordered" evidence="1">
    <location>
        <begin position="397"/>
        <end position="424"/>
    </location>
</feature>
<reference evidence="2 3" key="1">
    <citation type="submission" date="2020-02" db="EMBL/GenBank/DDBJ databases">
        <title>Genome sequence of Roseobacter ponti.</title>
        <authorList>
            <person name="Hollensteiner J."/>
            <person name="Schneider D."/>
            <person name="Poehlein A."/>
            <person name="Daniel R."/>
        </authorList>
    </citation>
    <scope>NUCLEOTIDE SEQUENCE [LARGE SCALE GENOMIC DNA]</scope>
    <source>
        <strain evidence="2 3">DSM 106830</strain>
    </source>
</reference>
<sequence length="424" mass="48332">MLLQGPHGPFFGQLGRALTSTGAGVLRVGFNAGDAAFWPDRKTYIPWRGRAEDWPAAFEALLTQHGVTDVVLYGDVRPVHADAIAKARAADVTVHVFEEGYLRPWWVTLERDGTNGNSRLMDLSLDDIRHLRETAERQRPVPPAHWGALRHHMFYGALYHFFVMFFNWRYRTFRPHRALRVRSEFLLYVRRLALMPLRSLERRLATWRIRRGAWPYHLALLQLEHDSSFQMHSPFTTQTEFLEVVIRGFAEGAPAHHHLVFKAHPLEDGRAPLRHTIRRLAQAYDLRDRVHYVDGGKLAGLLNDALSAVTVNSTAGQQALWRGLPLRIFGRAVYDKPGLVSHQPVAEFFAGPNRPDPAAYALFRDFLLETSQIPGSFYAAAGRRQVLRLASDRLLSTREPRADRTDPTAAHPQQLRLVSHRHAS</sequence>
<dbReference type="GO" id="GO:0000271">
    <property type="term" value="P:polysaccharide biosynthetic process"/>
    <property type="evidence" value="ECO:0007669"/>
    <property type="project" value="InterPro"/>
</dbReference>
<evidence type="ECO:0000313" key="2">
    <source>
        <dbReference type="EMBL" id="QJF53125.1"/>
    </source>
</evidence>